<dbReference type="EMBL" id="CAJNNW010035398">
    <property type="protein sequence ID" value="CAE8727466.1"/>
    <property type="molecule type" value="Genomic_DNA"/>
</dbReference>
<comment type="caution">
    <text evidence="1">The sequence shown here is derived from an EMBL/GenBank/DDBJ whole genome shotgun (WGS) entry which is preliminary data.</text>
</comment>
<feature type="non-terminal residue" evidence="1">
    <location>
        <position position="1"/>
    </location>
</feature>
<sequence length="566" mass="60039">EGVAAVAGKHIFFRNGQLVQYAIAAADDACGTGGTAADACVVLDATRTKVSFYPLGKTANGSSAAPWASTGGVYEVEIEDGAFTDQLRPGSDKNGALAARFSFSVSPDDKGPMIVEGSPSRNSLLLSSAVPIVDLTFDEPVYAGDNSVAIEAWDHVGDSPPSLLAGDELGPGWGGRAALRWSTLYWLVSHGLEAEAVQAGWSGWDAWRLQFGALEDAELRRNADAWAAWGAAQWGSSWWRVALSAGFNSSAVSAGALPSVNGRRQVVALTFDSAVTAGSGSHFFEILKLDSNELVSRVAAHEVVYVGNKALFSLQLGHSVSSSYYVRTSSAAAVVSRAGTAMAQPLDSRSAILPFVVENDQTPPRLLWSTADDFACLPASGILPDFVLFMSEDIQEFSRLRSIRLLHFDDSSSGSKELWNLVAGETPSSTGVNLTIDSTLRFKVTIGTGSLLAGTPGASGTPLSPGARYQLVIAHGLMTDFATPPVPSAQARVNFSLCQMQYDTKPSRSVRVYSPSPLAPLPNGGPRRFRVLLPRSSIRDVWGNLPVSDDSYEFGHETTPPSFNTQ</sequence>
<reference evidence="1" key="1">
    <citation type="submission" date="2021-02" db="EMBL/GenBank/DDBJ databases">
        <authorList>
            <person name="Dougan E. K."/>
            <person name="Rhodes N."/>
            <person name="Thang M."/>
            <person name="Chan C."/>
        </authorList>
    </citation>
    <scope>NUCLEOTIDE SEQUENCE</scope>
</reference>
<organism evidence="1 2">
    <name type="scientific">Polarella glacialis</name>
    <name type="common">Dinoflagellate</name>
    <dbReference type="NCBI Taxonomy" id="89957"/>
    <lineage>
        <taxon>Eukaryota</taxon>
        <taxon>Sar</taxon>
        <taxon>Alveolata</taxon>
        <taxon>Dinophyceae</taxon>
        <taxon>Suessiales</taxon>
        <taxon>Suessiaceae</taxon>
        <taxon>Polarella</taxon>
    </lineage>
</organism>
<evidence type="ECO:0000313" key="1">
    <source>
        <dbReference type="EMBL" id="CAE8727466.1"/>
    </source>
</evidence>
<dbReference type="Proteomes" id="UP000626109">
    <property type="component" value="Unassembled WGS sequence"/>
</dbReference>
<name>A0A813LEI9_POLGL</name>
<dbReference type="AlphaFoldDB" id="A0A813LEI9"/>
<proteinExistence type="predicted"/>
<protein>
    <submittedName>
        <fullName evidence="1">Uncharacterized protein</fullName>
    </submittedName>
</protein>
<gene>
    <name evidence="1" type="ORF">PGLA2088_LOCUS44823</name>
</gene>
<evidence type="ECO:0000313" key="2">
    <source>
        <dbReference type="Proteomes" id="UP000626109"/>
    </source>
</evidence>
<accession>A0A813LEI9</accession>
<feature type="non-terminal residue" evidence="1">
    <location>
        <position position="566"/>
    </location>
</feature>